<dbReference type="AlphaFoldDB" id="A0A263BT61"/>
<accession>A0A263BT61</accession>
<reference evidence="3" key="1">
    <citation type="submission" date="2017-08" db="EMBL/GenBank/DDBJ databases">
        <authorList>
            <person name="Huang Z."/>
        </authorList>
    </citation>
    <scope>NUCLEOTIDE SEQUENCE [LARGE SCALE GENOMIC DNA]</scope>
    <source>
        <strain evidence="3">SA5d-4</strain>
    </source>
</reference>
<dbReference type="Proteomes" id="UP000217083">
    <property type="component" value="Unassembled WGS sequence"/>
</dbReference>
<reference evidence="2 3" key="2">
    <citation type="submission" date="2017-09" db="EMBL/GenBank/DDBJ databases">
        <title>Bacillus patelloidae sp. nov., isolated from the intestinal tract of a marine limpet.</title>
        <authorList>
            <person name="Liu R."/>
            <person name="Dong C."/>
            <person name="Shao Z."/>
        </authorList>
    </citation>
    <scope>NUCLEOTIDE SEQUENCE [LARGE SCALE GENOMIC DNA]</scope>
    <source>
        <strain evidence="2 3">SA5d-4</strain>
    </source>
</reference>
<gene>
    <name evidence="2" type="ORF">CIB95_09065</name>
</gene>
<keyword evidence="1" id="KW-1133">Transmembrane helix</keyword>
<feature type="transmembrane region" description="Helical" evidence="1">
    <location>
        <begin position="12"/>
        <end position="32"/>
    </location>
</feature>
<sequence>MSNGLFLSLNILLLLFHFFGVFLVIMANALSASMELGLGWYLTVGFIAASPHLVLMVLSYSISKSKDKDATPHIRTGGIFFAIVFLVYVIAQAFVGGL</sequence>
<feature type="transmembrane region" description="Helical" evidence="1">
    <location>
        <begin position="38"/>
        <end position="62"/>
    </location>
</feature>
<dbReference type="EMBL" id="NPIA01000004">
    <property type="protein sequence ID" value="OZM56910.1"/>
    <property type="molecule type" value="Genomic_DNA"/>
</dbReference>
<keyword evidence="1" id="KW-0472">Membrane</keyword>
<evidence type="ECO:0000313" key="2">
    <source>
        <dbReference type="EMBL" id="OZM56910.1"/>
    </source>
</evidence>
<keyword evidence="1" id="KW-0812">Transmembrane</keyword>
<organism evidence="2 3">
    <name type="scientific">Lottiidibacillus patelloidae</name>
    <dbReference type="NCBI Taxonomy" id="2670334"/>
    <lineage>
        <taxon>Bacteria</taxon>
        <taxon>Bacillati</taxon>
        <taxon>Bacillota</taxon>
        <taxon>Bacilli</taxon>
        <taxon>Bacillales</taxon>
        <taxon>Bacillaceae</taxon>
        <taxon>Lottiidibacillus</taxon>
    </lineage>
</organism>
<dbReference type="RefSeq" id="WP_094924398.1">
    <property type="nucleotide sequence ID" value="NZ_NPIA01000004.1"/>
</dbReference>
<feature type="transmembrane region" description="Helical" evidence="1">
    <location>
        <begin position="74"/>
        <end position="95"/>
    </location>
</feature>
<evidence type="ECO:0000313" key="3">
    <source>
        <dbReference type="Proteomes" id="UP000217083"/>
    </source>
</evidence>
<comment type="caution">
    <text evidence="2">The sequence shown here is derived from an EMBL/GenBank/DDBJ whole genome shotgun (WGS) entry which is preliminary data.</text>
</comment>
<evidence type="ECO:0000256" key="1">
    <source>
        <dbReference type="SAM" id="Phobius"/>
    </source>
</evidence>
<name>A0A263BT61_9BACI</name>
<keyword evidence="3" id="KW-1185">Reference proteome</keyword>
<proteinExistence type="predicted"/>
<protein>
    <submittedName>
        <fullName evidence="2">Uncharacterized protein</fullName>
    </submittedName>
</protein>